<dbReference type="Proteomes" id="UP000265703">
    <property type="component" value="Unassembled WGS sequence"/>
</dbReference>
<dbReference type="AlphaFoldDB" id="A0A397T771"/>
<evidence type="ECO:0000259" key="1">
    <source>
        <dbReference type="Pfam" id="PF12937"/>
    </source>
</evidence>
<organism evidence="2 3">
    <name type="scientific">Glomus cerebriforme</name>
    <dbReference type="NCBI Taxonomy" id="658196"/>
    <lineage>
        <taxon>Eukaryota</taxon>
        <taxon>Fungi</taxon>
        <taxon>Fungi incertae sedis</taxon>
        <taxon>Mucoromycota</taxon>
        <taxon>Glomeromycotina</taxon>
        <taxon>Glomeromycetes</taxon>
        <taxon>Glomerales</taxon>
        <taxon>Glomeraceae</taxon>
        <taxon>Glomus</taxon>
    </lineage>
</organism>
<accession>A0A397T771</accession>
<feature type="domain" description="F-box" evidence="1">
    <location>
        <begin position="24"/>
        <end position="68"/>
    </location>
</feature>
<comment type="caution">
    <text evidence="2">The sequence shown here is derived from an EMBL/GenBank/DDBJ whole genome shotgun (WGS) entry which is preliminary data.</text>
</comment>
<evidence type="ECO:0000313" key="3">
    <source>
        <dbReference type="Proteomes" id="UP000265703"/>
    </source>
</evidence>
<dbReference type="SUPFAM" id="SSF81383">
    <property type="entry name" value="F-box domain"/>
    <property type="match status" value="1"/>
</dbReference>
<keyword evidence="3" id="KW-1185">Reference proteome</keyword>
<name>A0A397T771_9GLOM</name>
<protein>
    <recommendedName>
        <fullName evidence="1">F-box domain-containing protein</fullName>
    </recommendedName>
</protein>
<reference evidence="2 3" key="1">
    <citation type="submission" date="2018-06" db="EMBL/GenBank/DDBJ databases">
        <title>Comparative genomics reveals the genomic features of Rhizophagus irregularis, R. cerebriforme, R. diaphanum and Gigaspora rosea, and their symbiotic lifestyle signature.</title>
        <authorList>
            <person name="Morin E."/>
            <person name="San Clemente H."/>
            <person name="Chen E.C.H."/>
            <person name="De La Providencia I."/>
            <person name="Hainaut M."/>
            <person name="Kuo A."/>
            <person name="Kohler A."/>
            <person name="Murat C."/>
            <person name="Tang N."/>
            <person name="Roy S."/>
            <person name="Loubradou J."/>
            <person name="Henrissat B."/>
            <person name="Grigoriev I.V."/>
            <person name="Corradi N."/>
            <person name="Roux C."/>
            <person name="Martin F.M."/>
        </authorList>
    </citation>
    <scope>NUCLEOTIDE SEQUENCE [LARGE SCALE GENOMIC DNA]</scope>
    <source>
        <strain evidence="2 3">DAOM 227022</strain>
    </source>
</reference>
<dbReference type="EMBL" id="QKYT01000110">
    <property type="protein sequence ID" value="RIA93159.1"/>
    <property type="molecule type" value="Genomic_DNA"/>
</dbReference>
<sequence>MSDLQRRKSLFRFFGRKSQSHSPRLPADCLYEIFTLLKDDTKSLHSCVLVNRLWCETAMPYLWSKPFRQSTPPPASLINTFIACLNDDERAELVQAGIRIPAVFKKPPTFKYTSFLPHVSLESLYSAVHQWTLQTSVKRRSLVNYG</sequence>
<dbReference type="CDD" id="cd09917">
    <property type="entry name" value="F-box_SF"/>
    <property type="match status" value="1"/>
</dbReference>
<dbReference type="InterPro" id="IPR001810">
    <property type="entry name" value="F-box_dom"/>
</dbReference>
<proteinExistence type="predicted"/>
<dbReference type="OrthoDB" id="2319139at2759"/>
<dbReference type="InterPro" id="IPR036047">
    <property type="entry name" value="F-box-like_dom_sf"/>
</dbReference>
<dbReference type="Pfam" id="PF12937">
    <property type="entry name" value="F-box-like"/>
    <property type="match status" value="1"/>
</dbReference>
<evidence type="ECO:0000313" key="2">
    <source>
        <dbReference type="EMBL" id="RIA93159.1"/>
    </source>
</evidence>
<dbReference type="STRING" id="658196.A0A397T771"/>
<gene>
    <name evidence="2" type="ORF">C1645_819792</name>
</gene>